<evidence type="ECO:0000256" key="10">
    <source>
        <dbReference type="SAM" id="Phobius"/>
    </source>
</evidence>
<accession>A0A2Y9IQJ3</accession>
<gene>
    <name evidence="13" type="primary">LOC111142226</name>
</gene>
<sequence length="180" mass="20486">MAASQTTPWNLISGILGVTCLILLAIMGILLKNLYPKQSIQPTSSLDAISEVQKGSNCCSCPKGWIGYQCNCYFFSSKLKNWTESHRFCASQNSSLLQFQNKDKLHFMSSSTYFYWIGLSYHKDKKAWLWEDGSPVSQDLLPSLQKLNTEKCTMYSSSQGILDERCDNESRFICIKRAYL</sequence>
<evidence type="ECO:0000256" key="2">
    <source>
        <dbReference type="ARBA" id="ARBA00022692"/>
    </source>
</evidence>
<dbReference type="GeneID" id="111142226"/>
<evidence type="ECO:0000256" key="9">
    <source>
        <dbReference type="ARBA" id="ARBA00041489"/>
    </source>
</evidence>
<evidence type="ECO:0000256" key="5">
    <source>
        <dbReference type="ARBA" id="ARBA00022989"/>
    </source>
</evidence>
<keyword evidence="4" id="KW-0735">Signal-anchor</keyword>
<dbReference type="InterPro" id="IPR016187">
    <property type="entry name" value="CTDL_fold"/>
</dbReference>
<proteinExistence type="predicted"/>
<dbReference type="InterPro" id="IPR016186">
    <property type="entry name" value="C-type_lectin-like/link_sf"/>
</dbReference>
<dbReference type="InterPro" id="IPR033992">
    <property type="entry name" value="NKR-like_CTLD"/>
</dbReference>
<dbReference type="GO" id="GO:0016020">
    <property type="term" value="C:membrane"/>
    <property type="evidence" value="ECO:0007669"/>
    <property type="project" value="UniProtKB-SubCell"/>
</dbReference>
<dbReference type="PANTHER" id="PTHR22800">
    <property type="entry name" value="C-TYPE LECTIN PROTEINS"/>
    <property type="match status" value="1"/>
</dbReference>
<evidence type="ECO:0000256" key="4">
    <source>
        <dbReference type="ARBA" id="ARBA00022968"/>
    </source>
</evidence>
<dbReference type="Gene3D" id="3.10.100.10">
    <property type="entry name" value="Mannose-Binding Protein A, subunit A"/>
    <property type="match status" value="1"/>
</dbReference>
<keyword evidence="2 10" id="KW-0812">Transmembrane</keyword>
<dbReference type="SMART" id="SM00034">
    <property type="entry name" value="CLECT"/>
    <property type="match status" value="1"/>
</dbReference>
<reference evidence="13" key="1">
    <citation type="submission" date="2025-08" db="UniProtKB">
        <authorList>
            <consortium name="RefSeq"/>
        </authorList>
    </citation>
    <scope>IDENTIFICATION</scope>
    <source>
        <tissue evidence="13">Blood</tissue>
    </source>
</reference>
<evidence type="ECO:0000313" key="12">
    <source>
        <dbReference type="Proteomes" id="UP000248482"/>
    </source>
</evidence>
<keyword evidence="5 10" id="KW-1133">Transmembrane helix</keyword>
<evidence type="ECO:0000256" key="6">
    <source>
        <dbReference type="ARBA" id="ARBA00023136"/>
    </source>
</evidence>
<dbReference type="OrthoDB" id="8950604at2759"/>
<dbReference type="GO" id="GO:0045954">
    <property type="term" value="P:positive regulation of natural killer cell mediated cytotoxicity"/>
    <property type="evidence" value="ECO:0007669"/>
    <property type="project" value="TreeGrafter"/>
</dbReference>
<comment type="subcellular location">
    <subcellularLocation>
        <location evidence="1">Membrane</location>
        <topology evidence="1">Single-pass type II membrane protein</topology>
    </subcellularLocation>
</comment>
<evidence type="ECO:0000256" key="8">
    <source>
        <dbReference type="ARBA" id="ARBA00041193"/>
    </source>
</evidence>
<dbReference type="KEGG" id="elk:111142226"/>
<evidence type="ECO:0000256" key="7">
    <source>
        <dbReference type="ARBA" id="ARBA00023180"/>
    </source>
</evidence>
<dbReference type="GO" id="GO:0030246">
    <property type="term" value="F:carbohydrate binding"/>
    <property type="evidence" value="ECO:0007669"/>
    <property type="project" value="UniProtKB-KW"/>
</dbReference>
<dbReference type="CDD" id="cd03593">
    <property type="entry name" value="CLECT_NK_receptors_like"/>
    <property type="match status" value="1"/>
</dbReference>
<dbReference type="GO" id="GO:0002223">
    <property type="term" value="P:stimulatory C-type lectin receptor signaling pathway"/>
    <property type="evidence" value="ECO:0007669"/>
    <property type="project" value="TreeGrafter"/>
</dbReference>
<keyword evidence="3" id="KW-0430">Lectin</keyword>
<dbReference type="Proteomes" id="UP000248482">
    <property type="component" value="Unplaced"/>
</dbReference>
<dbReference type="InterPro" id="IPR001304">
    <property type="entry name" value="C-type_lectin-like"/>
</dbReference>
<evidence type="ECO:0000256" key="3">
    <source>
        <dbReference type="ARBA" id="ARBA00022734"/>
    </source>
</evidence>
<dbReference type="PANTHER" id="PTHR22800:SF252">
    <property type="entry name" value="NATURAL KILLER CELLS ANTIGEN CD94"/>
    <property type="match status" value="1"/>
</dbReference>
<evidence type="ECO:0000259" key="11">
    <source>
        <dbReference type="PROSITE" id="PS50041"/>
    </source>
</evidence>
<feature type="transmembrane region" description="Helical" evidence="10">
    <location>
        <begin position="12"/>
        <end position="31"/>
    </location>
</feature>
<dbReference type="Pfam" id="PF00059">
    <property type="entry name" value="Lectin_C"/>
    <property type="match status" value="1"/>
</dbReference>
<keyword evidence="12" id="KW-1185">Reference proteome</keyword>
<evidence type="ECO:0000313" key="13">
    <source>
        <dbReference type="RefSeq" id="XP_022350972.1"/>
    </source>
</evidence>
<keyword evidence="6 10" id="KW-0472">Membrane</keyword>
<dbReference type="STRING" id="391180.A0A2Y9IQJ3"/>
<name>A0A2Y9IQJ3_ENHLU</name>
<evidence type="ECO:0000256" key="1">
    <source>
        <dbReference type="ARBA" id="ARBA00004606"/>
    </source>
</evidence>
<protein>
    <recommendedName>
        <fullName evidence="8">Natural killer cells antigen CD94</fullName>
    </recommendedName>
    <alternativeName>
        <fullName evidence="9">Killer cell lectin-like receptor subfamily D member 1</fullName>
    </alternativeName>
</protein>
<feature type="domain" description="C-type lectin" evidence="11">
    <location>
        <begin position="68"/>
        <end position="175"/>
    </location>
</feature>
<dbReference type="PROSITE" id="PS50041">
    <property type="entry name" value="C_TYPE_LECTIN_2"/>
    <property type="match status" value="1"/>
</dbReference>
<keyword evidence="7" id="KW-0325">Glycoprotein</keyword>
<dbReference type="AlphaFoldDB" id="A0A2Y9IQJ3"/>
<dbReference type="RefSeq" id="XP_022350972.1">
    <property type="nucleotide sequence ID" value="XM_022495264.1"/>
</dbReference>
<dbReference type="InterPro" id="IPR050919">
    <property type="entry name" value="NKG2/CD94_NK_receptors"/>
</dbReference>
<organism evidence="12 13">
    <name type="scientific">Enhydra lutris kenyoni</name>
    <name type="common">northern sea otter</name>
    <dbReference type="NCBI Taxonomy" id="391180"/>
    <lineage>
        <taxon>Eukaryota</taxon>
        <taxon>Metazoa</taxon>
        <taxon>Chordata</taxon>
        <taxon>Craniata</taxon>
        <taxon>Vertebrata</taxon>
        <taxon>Euteleostomi</taxon>
        <taxon>Mammalia</taxon>
        <taxon>Eutheria</taxon>
        <taxon>Laurasiatheria</taxon>
        <taxon>Carnivora</taxon>
        <taxon>Caniformia</taxon>
        <taxon>Musteloidea</taxon>
        <taxon>Mustelidae</taxon>
        <taxon>Lutrinae</taxon>
        <taxon>Enhydra</taxon>
    </lineage>
</organism>
<dbReference type="SUPFAM" id="SSF56436">
    <property type="entry name" value="C-type lectin-like"/>
    <property type="match status" value="1"/>
</dbReference>